<sequence>MSQENYNAFSPENFQMVLLIQMMRTYDILLALLAVQDPVKATQLADMHEKGLTFTPNPAFSVEEEDG</sequence>
<evidence type="ECO:0000313" key="2">
    <source>
        <dbReference type="Proteomes" id="UP000683399"/>
    </source>
</evidence>
<name>A0A8F2IWC8_9CAUD</name>
<accession>A0A8F2IWC8</accession>
<dbReference type="KEGG" id="vg:77927572"/>
<dbReference type="Proteomes" id="UP000683399">
    <property type="component" value="Segment"/>
</dbReference>
<evidence type="ECO:0000313" key="1">
    <source>
        <dbReference type="EMBL" id="QWT29899.1"/>
    </source>
</evidence>
<dbReference type="EMBL" id="MW822145">
    <property type="protein sequence ID" value="QWT29899.1"/>
    <property type="molecule type" value="Genomic_DNA"/>
</dbReference>
<gene>
    <name evidence="1" type="primary">3</name>
    <name evidence="1" type="ORF">SEA_TUNATARTARE_3</name>
</gene>
<dbReference type="RefSeq" id="YP_010651855.1">
    <property type="nucleotide sequence ID" value="NC_070784.1"/>
</dbReference>
<organism evidence="1 2">
    <name type="scientific">Streptomyces phage TunaTartare</name>
    <dbReference type="NCBI Taxonomy" id="2848887"/>
    <lineage>
        <taxon>Viruses</taxon>
        <taxon>Duplodnaviria</taxon>
        <taxon>Heunggongvirae</taxon>
        <taxon>Uroviricota</taxon>
        <taxon>Caudoviricetes</taxon>
        <taxon>Stanwilliamsviridae</taxon>
        <taxon>Loccivirinae</taxon>
        <taxon>Faustvirus</taxon>
        <taxon>Faustvirus tunatartare</taxon>
    </lineage>
</organism>
<proteinExistence type="predicted"/>
<reference evidence="1 2" key="1">
    <citation type="submission" date="2021-03" db="EMBL/GenBank/DDBJ databases">
        <authorList>
            <person name="Alqahtani R."/>
            <person name="Behailu E."/>
            <person name="Cappabianca D.W."/>
            <person name="Csanadi-Schwartz K.M."/>
            <person name="Dalal A.S."/>
            <person name="Fahim M.S."/>
            <person name="Franklin J.M."/>
            <person name="Gluckman M.H."/>
            <person name="Levine C.J."/>
            <person name="Martin N."/>
            <person name="Milza N."/>
            <person name="Najmabadi R."/>
            <person name="Newman A.M."/>
            <person name="Pajunar M."/>
            <person name="Qalawee I."/>
            <person name="Rizvi A."/>
            <person name="Samuel A."/>
            <person name="Smith A."/>
            <person name="Swann F.E."/>
            <person name="Sweeney P."/>
            <person name="Torres N.R."/>
            <person name="Ventrone L."/>
            <person name="Ventura L."/>
            <person name="Wroe M."/>
            <person name="Acquaye N.A."/>
            <person name="Agnes T.J."/>
            <person name="Ahmed A."/>
            <person name="Ahmed S."/>
            <person name="Amodu B.A."/>
            <person name="Arefeayne N.F."/>
            <person name="Asamoah-Frimpong E.A."/>
            <person name="Attaran A."/>
            <person name="Barragan J.M."/>
            <person name="Baumgarten L.N."/>
            <person name="Berhane B."/>
            <person name="Beyene A."/>
            <person name="Bhattarai B."/>
            <person name="Biondokin D.V."/>
            <person name="Boone B.K."/>
            <person name="Burney S.Z."/>
            <person name="Cayanan J.T."/>
            <person name="Cesta G."/>
            <person name="Chang J."/>
            <person name="Chavez J."/>
            <person name="Chorbajian C."/>
            <person name="Christian S."/>
            <person name="Corns J.R."/>
            <person name="Corns N.R."/>
            <person name="Cowan J.T."/>
            <person name="Coyne C."/>
            <person name="Dadzie B."/>
            <person name="Datu D.V."/>
            <person name="Deng B.C."/>
            <person name="Der L."/>
            <person name="Dickerson K."/>
            <person name="Dozier E."/>
            <person name="Egbunine A.O."/>
            <person name="Farooq M."/>
            <person name="Fonge A.E."/>
            <person name="Ghomsi-Nono M.P."/>
            <person name="Giampietro H."/>
            <person name="Gunnison R.P."/>
            <person name="Han S.H."/>
            <person name="Hennigan A.J."/>
            <person name="Hong A.N."/>
            <person name="Ijomor E.C."/>
            <person name="Jalali A."/>
            <person name="Jamil T.Z."/>
            <person name="Jenkins C.R."/>
            <person name="Joseph M.A."/>
            <person name="Jowanowitch O.J."/>
            <person name="Kang D."/>
            <person name="Khan A."/>
            <person name="Khan Z.K."/>
            <person name="Kiewe T."/>
            <person name="Kjerulf A.B."/>
            <person name="Kolosey V."/>
            <person name="Kurup M."/>
            <person name="Lee V.H."/>
            <person name="Llontop-Maldonado V."/>
            <person name="Long P."/>
            <person name="Lu N."/>
            <person name="Majekodunmi A."/>
            <person name="Malik H.W."/>
            <person name="Marcellino S.C."/>
            <person name="Martinez L.A."/>
            <person name="Meher F.N."/>
            <person name="Michelin M.A."/>
            <person name="Mitchell K.G."/>
            <person name="Mullens W.J."/>
            <person name="Nwakama C."/>
            <person name="Nwosu F.T."/>
            <person name="Oboh E.C."/>
            <person name="Odujinrin O."/>
            <person name="Ogunsan O."/>
            <person name="O'Neill K."/>
            <person name="Oxlaj J.A."/>
            <person name="Patel A.K."/>
            <person name="Patel B.R."/>
            <person name="Pham Q."/>
            <person name="Porter J."/>
            <person name="Portes J."/>
            <person name="Prokopenko A."/>
            <person name="Quraishi M."/>
            <person name="Qureshi M."/>
            <person name="Rivera A."/>
            <person name="Rubalsky V."/>
            <person name="Saikali Y."/>
            <person name="Saqaf K."/>
            <person name="Saroya S.R."/>
            <person name="Seas A."/>
            <person name="Shadrick R.E."/>
            <person name="Sharda N."/>
            <person name="Sigindere M.T."/>
            <person name="Simbi V.G."/>
            <person name="Thuzar C."/>
            <person name="Tran K."/>
            <person name="Tran V.D."/>
            <person name="Trang W."/>
            <person name="Vaishnav N."/>
            <person name="Vuong K."/>
            <person name="Walker C."/>
            <person name="Wallace S.A."/>
            <person name="Warfield J.C."/>
            <person name="Wikina T."/>
            <person name="Wobbeking F.T."/>
            <person name="Worrent L.D."/>
            <person name="Yan T."/>
            <person name="Zehra A."/>
            <person name="Avazpour P."/>
            <person name="Kim F.M."/>
            <person name="Mason K."/>
            <person name="Nguyen D.A."/>
            <person name="Pettit S.M."/>
            <person name="Zhou O.J."/>
            <person name="Brissett D.L."/>
            <person name="Gualtieri C."/>
            <person name="Hufford T.M."/>
            <person name="Ko J.M."/>
            <person name="Novak J.K."/>
            <person name="Smith Z.M."/>
            <person name="Mayer-Bacon C."/>
            <person name="Erill I."/>
            <person name="Caruso S.M."/>
            <person name="Garlena R.A."/>
            <person name="Russell D.A."/>
            <person name="Pope W.H."/>
            <person name="Jacobs-Sera D."/>
            <person name="Hatfull G.F."/>
        </authorList>
    </citation>
    <scope>NUCLEOTIDE SEQUENCE [LARGE SCALE GENOMIC DNA]</scope>
</reference>
<protein>
    <submittedName>
        <fullName evidence="1">Uncharacterized protein</fullName>
    </submittedName>
</protein>
<keyword evidence="2" id="KW-1185">Reference proteome</keyword>
<dbReference type="GeneID" id="77927572"/>